<evidence type="ECO:0000313" key="1">
    <source>
        <dbReference type="EMBL" id="OXS77903.1"/>
    </source>
</evidence>
<dbReference type="EMBL" id="FTLX01000004">
    <property type="protein sequence ID" value="SIQ87756.1"/>
    <property type="molecule type" value="Genomic_DNA"/>
</dbReference>
<reference evidence="2 3" key="1">
    <citation type="submission" date="2017-01" db="EMBL/GenBank/DDBJ databases">
        <authorList>
            <person name="Mah S.A."/>
            <person name="Swanson W.J."/>
            <person name="Moy G.W."/>
            <person name="Vacquier V.D."/>
        </authorList>
    </citation>
    <scope>NUCLEOTIDE SEQUENCE [LARGE SCALE GENOMIC DNA]</scope>
    <source>
        <strain evidence="2 3">NIO-1016</strain>
    </source>
</reference>
<dbReference type="Proteomes" id="UP000186385">
    <property type="component" value="Unassembled WGS sequence"/>
</dbReference>
<dbReference type="Proteomes" id="UP000215545">
    <property type="component" value="Unassembled WGS sequence"/>
</dbReference>
<gene>
    <name evidence="1" type="ORF">B1B05_09860</name>
    <name evidence="2" type="ORF">SAMN05443094_104127</name>
</gene>
<evidence type="ECO:0000313" key="4">
    <source>
        <dbReference type="Proteomes" id="UP000215545"/>
    </source>
</evidence>
<dbReference type="OrthoDB" id="2737031at2"/>
<evidence type="ECO:0008006" key="5">
    <source>
        <dbReference type="Google" id="ProtNLM"/>
    </source>
</evidence>
<evidence type="ECO:0000313" key="3">
    <source>
        <dbReference type="Proteomes" id="UP000186385"/>
    </source>
</evidence>
<dbReference type="RefSeq" id="WP_045850083.1">
    <property type="nucleotide sequence ID" value="NZ_FTLX01000004.1"/>
</dbReference>
<dbReference type="EMBL" id="MWSK01000004">
    <property type="protein sequence ID" value="OXS77903.1"/>
    <property type="molecule type" value="Genomic_DNA"/>
</dbReference>
<evidence type="ECO:0000313" key="2">
    <source>
        <dbReference type="EMBL" id="SIQ87756.1"/>
    </source>
</evidence>
<reference evidence="4" key="2">
    <citation type="submission" date="2017-03" db="EMBL/GenBank/DDBJ databases">
        <title>Bacillus sp. V-88(T) DSM27956, whole genome shotgun sequencing project.</title>
        <authorList>
            <person name="Dastager S.G."/>
            <person name="Neurgaonkar P.S."/>
            <person name="Dharne M.S."/>
        </authorList>
    </citation>
    <scope>NUCLEOTIDE SEQUENCE [LARGE SCALE GENOMIC DNA]</scope>
    <source>
        <strain evidence="4">DSM 25145</strain>
    </source>
</reference>
<accession>A0A1N6WCR8</accession>
<keyword evidence="4" id="KW-1185">Reference proteome</keyword>
<organism evidence="2 3">
    <name type="scientific">Domibacillus enclensis</name>
    <dbReference type="NCBI Taxonomy" id="1017273"/>
    <lineage>
        <taxon>Bacteria</taxon>
        <taxon>Bacillati</taxon>
        <taxon>Bacillota</taxon>
        <taxon>Bacilli</taxon>
        <taxon>Bacillales</taxon>
        <taxon>Bacillaceae</taxon>
        <taxon>Domibacillus</taxon>
    </lineage>
</organism>
<protein>
    <recommendedName>
        <fullName evidence="5">Spore coat protein Z</fullName>
    </recommendedName>
</protein>
<proteinExistence type="predicted"/>
<dbReference type="AlphaFoldDB" id="A0A1N6WCR8"/>
<name>A0A1N6WCR8_9BACI</name>
<dbReference type="STRING" id="1017273.SAMN05443094_104127"/>
<reference evidence="1" key="3">
    <citation type="submission" date="2017-03" db="EMBL/GenBank/DDBJ databases">
        <authorList>
            <person name="Dastager S.G."/>
            <person name="Neurgaonkar P.S."/>
            <person name="Dharne M.S."/>
        </authorList>
    </citation>
    <scope>NUCLEOTIDE SEQUENCE</scope>
    <source>
        <strain evidence="1">DSM 25145</strain>
    </source>
</reference>
<sequence>MRRKNGMLFFLAVLKEQQDQLKGLKTDICSSLLAKLLDADTIPVMIQIGSDYFEASGTSNGCPFTTKCFRIEAINKEKRTVTLSLLKPLDVCGDVTACFCDLYRLEKTKTCVMICIDRISGIQCVEMERMINKIVVEPKW</sequence>